<proteinExistence type="predicted"/>
<accession>A0A383C725</accession>
<protein>
    <submittedName>
        <fullName evidence="1">Uncharacterized protein</fullName>
    </submittedName>
</protein>
<dbReference type="Pfam" id="PF01960">
    <property type="entry name" value="ArgJ"/>
    <property type="match status" value="1"/>
</dbReference>
<evidence type="ECO:0000313" key="1">
    <source>
        <dbReference type="EMBL" id="SVE28207.1"/>
    </source>
</evidence>
<reference evidence="1" key="1">
    <citation type="submission" date="2018-05" db="EMBL/GenBank/DDBJ databases">
        <authorList>
            <person name="Lanie J.A."/>
            <person name="Ng W.-L."/>
            <person name="Kazmierczak K.M."/>
            <person name="Andrzejewski T.M."/>
            <person name="Davidsen T.M."/>
            <person name="Wayne K.J."/>
            <person name="Tettelin H."/>
            <person name="Glass J.I."/>
            <person name="Rusch D."/>
            <person name="Podicherti R."/>
            <person name="Tsui H.-C.T."/>
            <person name="Winkler M.E."/>
        </authorList>
    </citation>
    <scope>NUCLEOTIDE SEQUENCE</scope>
</reference>
<dbReference type="InterPro" id="IPR016117">
    <property type="entry name" value="ArgJ-like_dom_sf"/>
</dbReference>
<organism evidence="1">
    <name type="scientific">marine metagenome</name>
    <dbReference type="NCBI Taxonomy" id="408172"/>
    <lineage>
        <taxon>unclassified sequences</taxon>
        <taxon>metagenomes</taxon>
        <taxon>ecological metagenomes</taxon>
    </lineage>
</organism>
<dbReference type="InterPro" id="IPR002813">
    <property type="entry name" value="Arg_biosynth_ArgJ"/>
</dbReference>
<dbReference type="GO" id="GO:0004358">
    <property type="term" value="F:L-glutamate N-acetyltransferase activity, acting on acetyl-L-ornithine as donor"/>
    <property type="evidence" value="ECO:0007669"/>
    <property type="project" value="InterPro"/>
</dbReference>
<dbReference type="GO" id="GO:0006592">
    <property type="term" value="P:ornithine biosynthetic process"/>
    <property type="evidence" value="ECO:0007669"/>
    <property type="project" value="TreeGrafter"/>
</dbReference>
<dbReference type="EMBL" id="UINC01206536">
    <property type="protein sequence ID" value="SVE28207.1"/>
    <property type="molecule type" value="Genomic_DNA"/>
</dbReference>
<feature type="non-terminal residue" evidence="1">
    <location>
        <position position="183"/>
    </location>
</feature>
<dbReference type="PANTHER" id="PTHR23100:SF0">
    <property type="entry name" value="ARGININE BIOSYNTHESIS BIFUNCTIONAL PROTEIN ARGJ, MITOCHONDRIAL"/>
    <property type="match status" value="1"/>
</dbReference>
<sequence length="183" mass="19284">MFEIIENGTVTSPKGYLAGATNVGIKTDTDELDVGILWTNNKDAYCTGVFTQNSIVSHSVTASKQNINGKLVKGVVANSGCANCGVGDQGLIDAKEVIKLTSEFLGCDENNLAICSTGLIGEELPMALIRKNISNIKLSKNDGKEFAKSILTTDTKTKEIAVSYEFNGKIITIGGCAKGVGMI</sequence>
<dbReference type="GO" id="GO:0006526">
    <property type="term" value="P:L-arginine biosynthetic process"/>
    <property type="evidence" value="ECO:0007669"/>
    <property type="project" value="InterPro"/>
</dbReference>
<gene>
    <name evidence="1" type="ORF">METZ01_LOCUS481061</name>
</gene>
<dbReference type="SUPFAM" id="SSF56266">
    <property type="entry name" value="DmpA/ArgJ-like"/>
    <property type="match status" value="1"/>
</dbReference>
<dbReference type="AlphaFoldDB" id="A0A383C725"/>
<dbReference type="PANTHER" id="PTHR23100">
    <property type="entry name" value="ARGININE BIOSYNTHESIS BIFUNCTIONAL PROTEIN ARGJ"/>
    <property type="match status" value="1"/>
</dbReference>
<dbReference type="Gene3D" id="3.60.70.12">
    <property type="entry name" value="L-amino peptidase D-ALA esterase/amidase"/>
    <property type="match status" value="1"/>
</dbReference>
<name>A0A383C725_9ZZZZ</name>
<dbReference type="GO" id="GO:0004042">
    <property type="term" value="F:L-glutamate N-acetyltransferase activity"/>
    <property type="evidence" value="ECO:0007669"/>
    <property type="project" value="TreeGrafter"/>
</dbReference>